<feature type="chain" id="PRO_5039901615" evidence="1">
    <location>
        <begin position="21"/>
        <end position="94"/>
    </location>
</feature>
<sequence>MMPPQVLISGLLLLLPGCGPNTIPPEDLHKGPLYWNLCVCCTPDPPCRCPGCPKVQTQKKEDPGERRCLPWISEWSFSKHRAIPSCRRLRHRRQ</sequence>
<protein>
    <submittedName>
        <fullName evidence="2">Developmental pluripotency associated 1 (Predicted), isoform CRA_b</fullName>
    </submittedName>
</protein>
<name>A6HDS5_RAT</name>
<organism evidence="2 3">
    <name type="scientific">Rattus norvegicus</name>
    <name type="common">Rat</name>
    <dbReference type="NCBI Taxonomy" id="10116"/>
    <lineage>
        <taxon>Eukaryota</taxon>
        <taxon>Metazoa</taxon>
        <taxon>Chordata</taxon>
        <taxon>Craniata</taxon>
        <taxon>Vertebrata</taxon>
        <taxon>Euteleostomi</taxon>
        <taxon>Mammalia</taxon>
        <taxon>Eutheria</taxon>
        <taxon>Euarchontoglires</taxon>
        <taxon>Glires</taxon>
        <taxon>Rodentia</taxon>
        <taxon>Myomorpha</taxon>
        <taxon>Muroidea</taxon>
        <taxon>Muridae</taxon>
        <taxon>Murinae</taxon>
        <taxon>Rattus</taxon>
    </lineage>
</organism>
<evidence type="ECO:0000256" key="1">
    <source>
        <dbReference type="SAM" id="SignalP"/>
    </source>
</evidence>
<reference evidence="2 3" key="1">
    <citation type="submission" date="2005-07" db="EMBL/GenBank/DDBJ databases">
        <authorList>
            <person name="Mural R.J."/>
            <person name="Li P.W."/>
            <person name="Adams M.D."/>
            <person name="Amanatides P.G."/>
            <person name="Baden-Tillson H."/>
            <person name="Barnstead M."/>
            <person name="Chin S.H."/>
            <person name="Dew I."/>
            <person name="Evans C.A."/>
            <person name="Ferriera S."/>
            <person name="Flanigan M."/>
            <person name="Fosler C."/>
            <person name="Glodek A."/>
            <person name="Gu Z."/>
            <person name="Holt R.A."/>
            <person name="Jennings D."/>
            <person name="Kraft C.L."/>
            <person name="Lu F."/>
            <person name="Nguyen T."/>
            <person name="Nusskern D.R."/>
            <person name="Pfannkoch C.M."/>
            <person name="Sitter C."/>
            <person name="Sutton G.G."/>
            <person name="Venter J.C."/>
            <person name="Wang Z."/>
            <person name="Woodage T."/>
            <person name="Zheng X.H."/>
            <person name="Zhong F."/>
        </authorList>
    </citation>
    <scope>NUCLEOTIDE SEQUENCE [LARGE SCALE GENOMIC DNA]</scope>
    <source>
        <strain>BN</strain>
        <strain evidence="3">Sprague-Dawley</strain>
    </source>
</reference>
<keyword evidence="1" id="KW-0732">Signal</keyword>
<dbReference type="Proteomes" id="UP000234681">
    <property type="component" value="Chromosome 10"/>
</dbReference>
<feature type="signal peptide" evidence="1">
    <location>
        <begin position="1"/>
        <end position="20"/>
    </location>
</feature>
<accession>A6HDS5</accession>
<dbReference type="EMBL" id="CH473948">
    <property type="protein sequence ID" value="EDM04180.1"/>
    <property type="molecule type" value="Genomic_DNA"/>
</dbReference>
<gene>
    <name evidence="2" type="primary">Dppa1_predicted</name>
    <name evidence="2" type="ORF">rCG_35581</name>
</gene>
<evidence type="ECO:0000313" key="3">
    <source>
        <dbReference type="Proteomes" id="UP000234681"/>
    </source>
</evidence>
<dbReference type="AlphaFoldDB" id="A6HDS5"/>
<evidence type="ECO:0000313" key="2">
    <source>
        <dbReference type="EMBL" id="EDM04180.1"/>
    </source>
</evidence>
<proteinExistence type="predicted"/>